<evidence type="ECO:0000259" key="2">
    <source>
        <dbReference type="Pfam" id="PF14659"/>
    </source>
</evidence>
<evidence type="ECO:0000256" key="1">
    <source>
        <dbReference type="ARBA" id="ARBA00023125"/>
    </source>
</evidence>
<dbReference type="AlphaFoldDB" id="A0A1R1AU80"/>
<dbReference type="InterPro" id="IPR011010">
    <property type="entry name" value="DNA_brk_join_enz"/>
</dbReference>
<comment type="caution">
    <text evidence="3">The sequence shown here is derived from an EMBL/GenBank/DDBJ whole genome shotgun (WGS) entry which is preliminary data.</text>
</comment>
<dbReference type="SUPFAM" id="SSF56349">
    <property type="entry name" value="DNA breaking-rejoining enzymes"/>
    <property type="match status" value="1"/>
</dbReference>
<keyword evidence="1" id="KW-0238">DNA-binding</keyword>
<feature type="domain" description="Integrase SAM-like N-terminal" evidence="2">
    <location>
        <begin position="67"/>
        <end position="119"/>
    </location>
</feature>
<protein>
    <recommendedName>
        <fullName evidence="2">Integrase SAM-like N-terminal domain-containing protein</fullName>
    </recommendedName>
</protein>
<evidence type="ECO:0000313" key="3">
    <source>
        <dbReference type="EMBL" id="OME89136.1"/>
    </source>
</evidence>
<gene>
    <name evidence="3" type="ORF">BK123_27590</name>
</gene>
<sequence length="129" mass="15130">MERVGWQVAFQRSGLSLGLPLITEETAPGKGFGSMLRPQQKLKQKKLLSEFEYNQQRNILVQSTKMTFFEFLEHWMENYVKYNCEDTTTYGYNNIIYKHIVPFLGNFELQKLQPVFIQHTPKTVITGYA</sequence>
<dbReference type="Proteomes" id="UP000187074">
    <property type="component" value="Unassembled WGS sequence"/>
</dbReference>
<dbReference type="InterPro" id="IPR010998">
    <property type="entry name" value="Integrase_recombinase_N"/>
</dbReference>
<dbReference type="EMBL" id="MRTF01000011">
    <property type="protein sequence ID" value="OME89136.1"/>
    <property type="molecule type" value="Genomic_DNA"/>
</dbReference>
<dbReference type="Pfam" id="PF14659">
    <property type="entry name" value="Phage_int_SAM_3"/>
    <property type="match status" value="1"/>
</dbReference>
<dbReference type="GO" id="GO:0015074">
    <property type="term" value="P:DNA integration"/>
    <property type="evidence" value="ECO:0007669"/>
    <property type="project" value="InterPro"/>
</dbReference>
<accession>A0A1R1AU80</accession>
<dbReference type="Gene3D" id="1.10.150.130">
    <property type="match status" value="1"/>
</dbReference>
<reference evidence="3 4" key="1">
    <citation type="submission" date="2016-11" db="EMBL/GenBank/DDBJ databases">
        <title>Paenibacillus species isolates.</title>
        <authorList>
            <person name="Beno S.M."/>
        </authorList>
    </citation>
    <scope>NUCLEOTIDE SEQUENCE [LARGE SCALE GENOMIC DNA]</scope>
    <source>
        <strain evidence="3 4">FSL F4-0100</strain>
    </source>
</reference>
<proteinExistence type="predicted"/>
<organism evidence="3 4">
    <name type="scientific">Paenibacillus lautus</name>
    <name type="common">Bacillus lautus</name>
    <dbReference type="NCBI Taxonomy" id="1401"/>
    <lineage>
        <taxon>Bacteria</taxon>
        <taxon>Bacillati</taxon>
        <taxon>Bacillota</taxon>
        <taxon>Bacilli</taxon>
        <taxon>Bacillales</taxon>
        <taxon>Paenibacillaceae</taxon>
        <taxon>Paenibacillus</taxon>
    </lineage>
</organism>
<dbReference type="InterPro" id="IPR004107">
    <property type="entry name" value="Integrase_SAM-like_N"/>
</dbReference>
<dbReference type="STRING" id="1401.BK123_27590"/>
<evidence type="ECO:0000313" key="4">
    <source>
        <dbReference type="Proteomes" id="UP000187074"/>
    </source>
</evidence>
<dbReference type="GO" id="GO:0003677">
    <property type="term" value="F:DNA binding"/>
    <property type="evidence" value="ECO:0007669"/>
    <property type="project" value="UniProtKB-KW"/>
</dbReference>
<name>A0A1R1AU80_PAELA</name>